<sequence>MGHIFAFMTGTAVSLDGGEDEREERHGWIDKEWSMTVLHESRNDVAPLVSVDESDTETLTDEIRDVLGDGSLWDDNGDGSFYSQGESVEDGYAWTYAVHFKRKGGASEGFAETDWHPETDGGISLV</sequence>
<dbReference type="Proteomes" id="UP000284334">
    <property type="component" value="Segment"/>
</dbReference>
<organism evidence="2 3">
    <name type="scientific">Streptomyces phage Gilson</name>
    <dbReference type="NCBI Taxonomy" id="2488789"/>
    <lineage>
        <taxon>Viruses</taxon>
        <taxon>Duplodnaviria</taxon>
        <taxon>Heunggongvirae</taxon>
        <taxon>Uroviricota</taxon>
        <taxon>Caudoviricetes</taxon>
        <taxon>Stanwilliamsviridae</taxon>
        <taxon>Loccivirinae</taxon>
        <taxon>Gilsonvirus</taxon>
        <taxon>Gilsonvirus gilson</taxon>
    </lineage>
</organism>
<dbReference type="GeneID" id="55612955"/>
<keyword evidence="3" id="KW-1185">Reference proteome</keyword>
<feature type="region of interest" description="Disordered" evidence="1">
    <location>
        <begin position="107"/>
        <end position="126"/>
    </location>
</feature>
<proteinExistence type="predicted"/>
<dbReference type="KEGG" id="vg:55612955"/>
<protein>
    <submittedName>
        <fullName evidence="2">Uncharacterized protein</fullName>
    </submittedName>
</protein>
<evidence type="ECO:0000256" key="1">
    <source>
        <dbReference type="SAM" id="MobiDB-lite"/>
    </source>
</evidence>
<evidence type="ECO:0000313" key="2">
    <source>
        <dbReference type="EMBL" id="AZU97310.1"/>
    </source>
</evidence>
<reference evidence="2 3" key="1">
    <citation type="submission" date="2018-10" db="EMBL/GenBank/DDBJ databases">
        <authorList>
            <person name="Soria N.A."/>
            <person name="Batley M.G."/>
            <person name="Hanafy A."/>
            <person name="Singh N."/>
            <person name="Shaffer C.D."/>
            <person name="Weston-Hafer K.A."/>
            <person name="Russell D.A."/>
            <person name="Pope W.H."/>
            <person name="Jacobs-Sera D."/>
            <person name="Hendrix R.W."/>
            <person name="Hatfull G.F."/>
        </authorList>
    </citation>
    <scope>NUCLEOTIDE SEQUENCE [LARGE SCALE GENOMIC DNA]</scope>
</reference>
<name>A0A3Q9R504_9CAUD</name>
<evidence type="ECO:0000313" key="3">
    <source>
        <dbReference type="Proteomes" id="UP000284334"/>
    </source>
</evidence>
<dbReference type="RefSeq" id="YP_009842695.1">
    <property type="nucleotide sequence ID" value="NC_048742.1"/>
</dbReference>
<accession>A0A3Q9R504</accession>
<gene>
    <name evidence="2" type="primary">265</name>
    <name evidence="2" type="ORF">SEA_GILSON_265</name>
</gene>
<dbReference type="EMBL" id="MK061412">
    <property type="protein sequence ID" value="AZU97310.1"/>
    <property type="molecule type" value="Genomic_DNA"/>
</dbReference>